<dbReference type="GO" id="GO:0003924">
    <property type="term" value="F:GTPase activity"/>
    <property type="evidence" value="ECO:0007669"/>
    <property type="project" value="InterPro"/>
</dbReference>
<dbReference type="SMART" id="SM00175">
    <property type="entry name" value="RAB"/>
    <property type="match status" value="1"/>
</dbReference>
<dbReference type="PANTHER" id="PTHR47978">
    <property type="match status" value="1"/>
</dbReference>
<dbReference type="SUPFAM" id="SSF52540">
    <property type="entry name" value="P-loop containing nucleoside triphosphate hydrolases"/>
    <property type="match status" value="1"/>
</dbReference>
<evidence type="ECO:0000256" key="2">
    <source>
        <dbReference type="ARBA" id="ARBA00022741"/>
    </source>
</evidence>
<name>I1ZIM0_SCHMD</name>
<dbReference type="GO" id="GO:0005525">
    <property type="term" value="F:GTP binding"/>
    <property type="evidence" value="ECO:0007669"/>
    <property type="project" value="InterPro"/>
</dbReference>
<accession>I1ZIM0</accession>
<evidence type="ECO:0000313" key="3">
    <source>
        <dbReference type="EMBL" id="AFJ24874.1"/>
    </source>
</evidence>
<dbReference type="OMA" id="WDSAGCE"/>
<protein>
    <submittedName>
        <fullName evidence="3">RAB like-1</fullName>
    </submittedName>
</protein>
<dbReference type="InterPro" id="IPR001806">
    <property type="entry name" value="Small_GTPase"/>
</dbReference>
<dbReference type="InterPro" id="IPR027417">
    <property type="entry name" value="P-loop_NTPase"/>
</dbReference>
<dbReference type="AlphaFoldDB" id="I1ZIM0"/>
<dbReference type="SMART" id="SM00173">
    <property type="entry name" value="RAS"/>
    <property type="match status" value="1"/>
</dbReference>
<organism evidence="3">
    <name type="scientific">Schmidtea mediterranea</name>
    <name type="common">Freshwater planarian flatworm</name>
    <dbReference type="NCBI Taxonomy" id="79327"/>
    <lineage>
        <taxon>Eukaryota</taxon>
        <taxon>Metazoa</taxon>
        <taxon>Spiralia</taxon>
        <taxon>Lophotrochozoa</taxon>
        <taxon>Platyhelminthes</taxon>
        <taxon>Rhabditophora</taxon>
        <taxon>Seriata</taxon>
        <taxon>Tricladida</taxon>
        <taxon>Continenticola</taxon>
        <taxon>Geoplanoidea</taxon>
        <taxon>Dugesiidae</taxon>
        <taxon>Schmidtea</taxon>
    </lineage>
</organism>
<dbReference type="SMART" id="SM00174">
    <property type="entry name" value="RHO"/>
    <property type="match status" value="1"/>
</dbReference>
<comment type="similarity">
    <text evidence="1">Belongs to the small GTPase superfamily. Rab family.</text>
</comment>
<reference evidence="3" key="1">
    <citation type="journal article" date="2012" name="Genes Dev.">
        <title>A molecular wound response program associated with regeneration initiation in planarians.</title>
        <authorList>
            <person name="Wenemoser D."/>
            <person name="Lapan S.W."/>
            <person name="Wilkinson A.W."/>
            <person name="Bell G.W."/>
            <person name="Reddien P.W."/>
        </authorList>
    </citation>
    <scope>NUCLEOTIDE SEQUENCE</scope>
</reference>
<evidence type="ECO:0000256" key="1">
    <source>
        <dbReference type="ARBA" id="ARBA00006270"/>
    </source>
</evidence>
<dbReference type="PROSITE" id="PS51419">
    <property type="entry name" value="RAB"/>
    <property type="match status" value="1"/>
</dbReference>
<dbReference type="EMBL" id="JX010631">
    <property type="protein sequence ID" value="AFJ24874.1"/>
    <property type="molecule type" value="mRNA"/>
</dbReference>
<sequence>MMNFLQFKVVLLGETSVGKSSLSLRFVKDYFNEVQEITIGGQERYRSLAPMYYRGAHGALVMYDITNLESFHRAKLWIQELKERAATVAVIALVGNKIDLSHACELSKLNLNNNPSDSLRPNLNQNIKPKCFCNDL</sequence>
<dbReference type="Gene3D" id="3.40.50.300">
    <property type="entry name" value="P-loop containing nucleotide triphosphate hydrolases"/>
    <property type="match status" value="2"/>
</dbReference>
<dbReference type="Pfam" id="PF00071">
    <property type="entry name" value="Ras"/>
    <property type="match status" value="2"/>
</dbReference>
<proteinExistence type="evidence at transcript level"/>
<keyword evidence="2" id="KW-0547">Nucleotide-binding</keyword>